<dbReference type="AlphaFoldDB" id="A0A7Y0E2S4"/>
<dbReference type="Pfam" id="PF04344">
    <property type="entry name" value="CheZ"/>
    <property type="match status" value="1"/>
</dbReference>
<reference evidence="1 2" key="1">
    <citation type="submission" date="2020-04" db="EMBL/GenBank/DDBJ databases">
        <title>Rhodospirillaceae bacterium KN72 isolated from deep sea.</title>
        <authorList>
            <person name="Zhang D.-C."/>
        </authorList>
    </citation>
    <scope>NUCLEOTIDE SEQUENCE [LARGE SCALE GENOMIC DNA]</scope>
    <source>
        <strain evidence="1 2">KN72</strain>
    </source>
</reference>
<dbReference type="GO" id="GO:0009288">
    <property type="term" value="C:bacterial-type flagellum"/>
    <property type="evidence" value="ECO:0007669"/>
    <property type="project" value="InterPro"/>
</dbReference>
<proteinExistence type="predicted"/>
<evidence type="ECO:0000313" key="2">
    <source>
        <dbReference type="Proteomes" id="UP000539372"/>
    </source>
</evidence>
<comment type="caution">
    <text evidence="1">The sequence shown here is derived from an EMBL/GenBank/DDBJ whole genome shotgun (WGS) entry which is preliminary data.</text>
</comment>
<dbReference type="Gene3D" id="1.10.287.500">
    <property type="entry name" value="Helix hairpin bin"/>
    <property type="match status" value="1"/>
</dbReference>
<gene>
    <name evidence="1" type="ORF">HH303_16950</name>
</gene>
<accession>A0A7Y0E2S4</accession>
<protein>
    <submittedName>
        <fullName evidence="1">Protein phosphatase CheZ</fullName>
    </submittedName>
</protein>
<dbReference type="GO" id="GO:0003824">
    <property type="term" value="F:catalytic activity"/>
    <property type="evidence" value="ECO:0007669"/>
    <property type="project" value="InterPro"/>
</dbReference>
<dbReference type="EMBL" id="JABBNT010000005">
    <property type="protein sequence ID" value="NMM46182.1"/>
    <property type="molecule type" value="Genomic_DNA"/>
</dbReference>
<organism evidence="1 2">
    <name type="scientific">Pacificispira spongiicola</name>
    <dbReference type="NCBI Taxonomy" id="2729598"/>
    <lineage>
        <taxon>Bacteria</taxon>
        <taxon>Pseudomonadati</taxon>
        <taxon>Pseudomonadota</taxon>
        <taxon>Alphaproteobacteria</taxon>
        <taxon>Rhodospirillales</taxon>
        <taxon>Rhodospirillaceae</taxon>
        <taxon>Pacificispira</taxon>
    </lineage>
</organism>
<sequence length="208" mass="22184">MSEIAALRSEMAAMRTQMETGVKPTAPSPSGDGSEIVAVQIEIAQLVKSIAKAKAEIAAIKHPMSEGDRLLDASNELDAIVQATEMATHNILEAAENIEKEAANLAGLCHEDQDVIAATERIVGQVVRVLEASNFQDITGQRINKVVQTVRFIEQRVLAMIDIWGVEAFEALPLPISGGAGGTDDDLLNGPQLENQGISQADIDALFD</sequence>
<dbReference type="Proteomes" id="UP000539372">
    <property type="component" value="Unassembled WGS sequence"/>
</dbReference>
<evidence type="ECO:0000313" key="1">
    <source>
        <dbReference type="EMBL" id="NMM46182.1"/>
    </source>
</evidence>
<dbReference type="InterPro" id="IPR007439">
    <property type="entry name" value="Chemotax_Pase_CheZ"/>
</dbReference>
<dbReference type="SUPFAM" id="SSF75708">
    <property type="entry name" value="Chemotaxis phosphatase CheZ"/>
    <property type="match status" value="1"/>
</dbReference>
<keyword evidence="2" id="KW-1185">Reference proteome</keyword>
<dbReference type="GO" id="GO:0050920">
    <property type="term" value="P:regulation of chemotaxis"/>
    <property type="evidence" value="ECO:0007669"/>
    <property type="project" value="InterPro"/>
</dbReference>
<name>A0A7Y0E2S4_9PROT</name>